<dbReference type="Pfam" id="PF17390">
    <property type="entry name" value="Bac_rhamnosid_C"/>
    <property type="match status" value="1"/>
</dbReference>
<dbReference type="InterPro" id="IPR035396">
    <property type="entry name" value="Bac_rhamnosid6H"/>
</dbReference>
<evidence type="ECO:0000313" key="10">
    <source>
        <dbReference type="Proteomes" id="UP000261174"/>
    </source>
</evidence>
<dbReference type="Pfam" id="PF05592">
    <property type="entry name" value="Bac_rhamnosid"/>
    <property type="match status" value="1"/>
</dbReference>
<keyword evidence="10" id="KW-1185">Reference proteome</keyword>
<dbReference type="InterPro" id="IPR008902">
    <property type="entry name" value="Rhamnosid_concanavalin"/>
</dbReference>
<keyword evidence="4" id="KW-0732">Signal</keyword>
<evidence type="ECO:0000256" key="2">
    <source>
        <dbReference type="ARBA" id="ARBA00012652"/>
    </source>
</evidence>
<protein>
    <recommendedName>
        <fullName evidence="2">alpha-L-rhamnosidase</fullName>
        <ecNumber evidence="2">3.2.1.40</ecNumber>
    </recommendedName>
</protein>
<dbReference type="InterPro" id="IPR012341">
    <property type="entry name" value="6hp_glycosidase-like_sf"/>
</dbReference>
<feature type="chain" id="PRO_5017595811" description="alpha-L-rhamnosidase" evidence="4">
    <location>
        <begin position="19"/>
        <end position="754"/>
    </location>
</feature>
<sequence>MQRILFCLLCCLPGFLYAQVNWSGSWITNTTDTTATKAPFFRKVFHTGKPLQRAVAYVSGVGYHILYVNGKPVTDAVLEQGYTRYDKRLLYNTYDITALLASGDNVVAAELGNGWYNVQSHAVWEFHKAPWRNTPRMLINILLTYKDGSKETIVTDRSWKCTTGPSQYNNLYTGEIYDARAELPGWNKLAYNDASWQPALETNSPGGILVPQEMPSIKIIRRIKPVSVKQVSKDEYLFDMGQNFAGVVTLKVKGAAGTKVTLSYREVLKDGKIDLAHNTEHMRSWPGELPFQTDIYILKGGAGTETFTPQFTYHGFQYVSVKTTADVKLDKTSLEGLFYSTGFEEAGHFTSSDPMINKLYEAARQSYRSNFLSIPTDCPQREKNGWTADAHISAEIGLWNYKSASGYRKWLNDIRDAQAPNGAIPGIVPSNGWGSDSRDYTFGPAWGSALPIITWYLYLYEGDTATMRENYDAIKKYTDLLTSGAENYIFKKGLGDWMSIVETPVPFTSTACYYTDAVLVSKMARILGKNEDAVAYAALAEKISTAFNKEYYDPQTMQYNVTTATALSTTIYHKLVPEPALNKTVAQLAKKISDNHYHADFGVLGTKYVLPSLSDNGHVELAMKMLTDTGYAGWAHWIAHGATTLFEDWPGQYTHNHIFFGDYCAWFYKTLAGIRPDEAAPGFKHFFIQPLFVSQLTFAKADYQCRYGKIVSAWKRVGKQVVLEVEVPANTTATLRLQGKEDQLLQAGKHKLTI</sequence>
<dbReference type="OrthoDB" id="9766741at2"/>
<dbReference type="EC" id="3.2.1.40" evidence="2"/>
<gene>
    <name evidence="9" type="ORF">DXN04_01515</name>
</gene>
<dbReference type="PANTHER" id="PTHR33307">
    <property type="entry name" value="ALPHA-RHAMNOSIDASE (EUROFUNG)"/>
    <property type="match status" value="1"/>
</dbReference>
<evidence type="ECO:0000256" key="4">
    <source>
        <dbReference type="SAM" id="SignalP"/>
    </source>
</evidence>
<dbReference type="EMBL" id="QTJV01000001">
    <property type="protein sequence ID" value="RFM36213.1"/>
    <property type="molecule type" value="Genomic_DNA"/>
</dbReference>
<dbReference type="Pfam" id="PF17389">
    <property type="entry name" value="Bac_rhamnosid6H"/>
    <property type="match status" value="1"/>
</dbReference>
<evidence type="ECO:0000256" key="3">
    <source>
        <dbReference type="ARBA" id="ARBA00022801"/>
    </source>
</evidence>
<dbReference type="PANTHER" id="PTHR33307:SF6">
    <property type="entry name" value="ALPHA-RHAMNOSIDASE (EUROFUNG)-RELATED"/>
    <property type="match status" value="1"/>
</dbReference>
<feature type="domain" description="Alpha-L-rhamnosidase concanavalin-like" evidence="5">
    <location>
        <begin position="230"/>
        <end position="337"/>
    </location>
</feature>
<organism evidence="9 10">
    <name type="scientific">Chitinophaga silvisoli</name>
    <dbReference type="NCBI Taxonomy" id="2291814"/>
    <lineage>
        <taxon>Bacteria</taxon>
        <taxon>Pseudomonadati</taxon>
        <taxon>Bacteroidota</taxon>
        <taxon>Chitinophagia</taxon>
        <taxon>Chitinophagales</taxon>
        <taxon>Chitinophagaceae</taxon>
        <taxon>Chitinophaga</taxon>
    </lineage>
</organism>
<dbReference type="PIRSF" id="PIRSF010631">
    <property type="entry name" value="A-rhamnsds"/>
    <property type="match status" value="1"/>
</dbReference>
<accession>A0A3E1P7R1</accession>
<dbReference type="Proteomes" id="UP000261174">
    <property type="component" value="Unassembled WGS sequence"/>
</dbReference>
<dbReference type="Gene3D" id="1.50.10.10">
    <property type="match status" value="1"/>
</dbReference>
<dbReference type="Gene3D" id="2.60.420.10">
    <property type="entry name" value="Maltose phosphorylase, domain 3"/>
    <property type="match status" value="1"/>
</dbReference>
<dbReference type="InterPro" id="IPR013737">
    <property type="entry name" value="Bac_rhamnosid_N"/>
</dbReference>
<dbReference type="InterPro" id="IPR008928">
    <property type="entry name" value="6-hairpin_glycosidase_sf"/>
</dbReference>
<evidence type="ECO:0000259" key="5">
    <source>
        <dbReference type="Pfam" id="PF05592"/>
    </source>
</evidence>
<feature type="domain" description="Bacterial alpha-L-rhamnosidase N-terminal" evidence="6">
    <location>
        <begin position="50"/>
        <end position="220"/>
    </location>
</feature>
<feature type="signal peptide" evidence="4">
    <location>
        <begin position="1"/>
        <end position="18"/>
    </location>
</feature>
<evidence type="ECO:0000313" key="9">
    <source>
        <dbReference type="EMBL" id="RFM36213.1"/>
    </source>
</evidence>
<comment type="caution">
    <text evidence="9">The sequence shown here is derived from an EMBL/GenBank/DDBJ whole genome shotgun (WGS) entry which is preliminary data.</text>
</comment>
<evidence type="ECO:0000256" key="1">
    <source>
        <dbReference type="ARBA" id="ARBA00001445"/>
    </source>
</evidence>
<dbReference type="InterPro" id="IPR035398">
    <property type="entry name" value="Bac_rhamnosid_C"/>
</dbReference>
<dbReference type="InterPro" id="IPR016007">
    <property type="entry name" value="Alpha_rhamnosid"/>
</dbReference>
<evidence type="ECO:0000259" key="8">
    <source>
        <dbReference type="Pfam" id="PF17390"/>
    </source>
</evidence>
<dbReference type="RefSeq" id="WP_116851540.1">
    <property type="nucleotide sequence ID" value="NZ_QTJV01000001.1"/>
</dbReference>
<dbReference type="AlphaFoldDB" id="A0A3E1P7R1"/>
<feature type="domain" description="Alpha-L-rhamnosidase C-terminal" evidence="8">
    <location>
        <begin position="673"/>
        <end position="747"/>
    </location>
</feature>
<evidence type="ECO:0000259" key="6">
    <source>
        <dbReference type="Pfam" id="PF08531"/>
    </source>
</evidence>
<evidence type="ECO:0000259" key="7">
    <source>
        <dbReference type="Pfam" id="PF17389"/>
    </source>
</evidence>
<dbReference type="GO" id="GO:0030596">
    <property type="term" value="F:alpha-L-rhamnosidase activity"/>
    <property type="evidence" value="ECO:0007669"/>
    <property type="project" value="UniProtKB-EC"/>
</dbReference>
<dbReference type="Pfam" id="PF08531">
    <property type="entry name" value="Bac_rhamnosid_N"/>
    <property type="match status" value="1"/>
</dbReference>
<feature type="domain" description="Alpha-L-rhamnosidase six-hairpin glycosidase" evidence="7">
    <location>
        <begin position="345"/>
        <end position="670"/>
    </location>
</feature>
<dbReference type="Gene3D" id="2.60.120.260">
    <property type="entry name" value="Galactose-binding domain-like"/>
    <property type="match status" value="2"/>
</dbReference>
<dbReference type="GO" id="GO:0005975">
    <property type="term" value="P:carbohydrate metabolic process"/>
    <property type="evidence" value="ECO:0007669"/>
    <property type="project" value="InterPro"/>
</dbReference>
<dbReference type="SUPFAM" id="SSF48208">
    <property type="entry name" value="Six-hairpin glycosidases"/>
    <property type="match status" value="1"/>
</dbReference>
<name>A0A3E1P7R1_9BACT</name>
<proteinExistence type="predicted"/>
<comment type="catalytic activity">
    <reaction evidence="1">
        <text>Hydrolysis of terminal non-reducing alpha-L-rhamnose residues in alpha-L-rhamnosides.</text>
        <dbReference type="EC" id="3.2.1.40"/>
    </reaction>
</comment>
<keyword evidence="3" id="KW-0378">Hydrolase</keyword>
<reference evidence="9 10" key="1">
    <citation type="submission" date="2018-08" db="EMBL/GenBank/DDBJ databases">
        <title>Chitinophaga sp. K20C18050901, a novel bacterium isolated from forest soil.</title>
        <authorList>
            <person name="Wang C."/>
        </authorList>
    </citation>
    <scope>NUCLEOTIDE SEQUENCE [LARGE SCALE GENOMIC DNA]</scope>
    <source>
        <strain evidence="9 10">K20C18050901</strain>
    </source>
</reference>